<dbReference type="Gene3D" id="3.20.20.60">
    <property type="entry name" value="Phosphoenolpyruvate-binding domains"/>
    <property type="match status" value="1"/>
</dbReference>
<evidence type="ECO:0000256" key="7">
    <source>
        <dbReference type="ARBA" id="ARBA00022741"/>
    </source>
</evidence>
<evidence type="ECO:0000256" key="9">
    <source>
        <dbReference type="ARBA" id="ARBA00022840"/>
    </source>
</evidence>
<dbReference type="PANTHER" id="PTHR11817">
    <property type="entry name" value="PYRUVATE KINASE"/>
    <property type="match status" value="1"/>
</dbReference>
<name>A0A0S7Y3G7_UNCSA</name>
<dbReference type="GO" id="GO:0016301">
    <property type="term" value="F:kinase activity"/>
    <property type="evidence" value="ECO:0007669"/>
    <property type="project" value="UniProtKB-KW"/>
</dbReference>
<evidence type="ECO:0000256" key="10">
    <source>
        <dbReference type="ARBA" id="ARBA00022842"/>
    </source>
</evidence>
<dbReference type="GO" id="GO:0005524">
    <property type="term" value="F:ATP binding"/>
    <property type="evidence" value="ECO:0007669"/>
    <property type="project" value="UniProtKB-KW"/>
</dbReference>
<dbReference type="NCBIfam" id="NF004491">
    <property type="entry name" value="PRK05826.1"/>
    <property type="match status" value="1"/>
</dbReference>
<evidence type="ECO:0000256" key="2">
    <source>
        <dbReference type="ARBA" id="ARBA00004997"/>
    </source>
</evidence>
<dbReference type="Gene3D" id="3.40.1380.20">
    <property type="entry name" value="Pyruvate kinase, C-terminal domain"/>
    <property type="match status" value="1"/>
</dbReference>
<evidence type="ECO:0000256" key="1">
    <source>
        <dbReference type="ARBA" id="ARBA00001958"/>
    </source>
</evidence>
<reference evidence="17 18" key="1">
    <citation type="journal article" date="2015" name="Microbiome">
        <title>Genomic resolution of linkages in carbon, nitrogen, and sulfur cycling among widespread estuary sediment bacteria.</title>
        <authorList>
            <person name="Baker B.J."/>
            <person name="Lazar C.S."/>
            <person name="Teske A.P."/>
            <person name="Dick G.J."/>
        </authorList>
    </citation>
    <scope>NUCLEOTIDE SEQUENCE [LARGE SCALE GENOMIC DNA]</scope>
    <source>
        <strain evidence="17">DG_54_3</strain>
    </source>
</reference>
<evidence type="ECO:0000313" key="18">
    <source>
        <dbReference type="Proteomes" id="UP000051861"/>
    </source>
</evidence>
<dbReference type="SUPFAM" id="SSF50800">
    <property type="entry name" value="PK beta-barrel domain-like"/>
    <property type="match status" value="1"/>
</dbReference>
<dbReference type="GO" id="GO:0000287">
    <property type="term" value="F:magnesium ion binding"/>
    <property type="evidence" value="ECO:0007669"/>
    <property type="project" value="UniProtKB-UniRule"/>
</dbReference>
<evidence type="ECO:0000256" key="4">
    <source>
        <dbReference type="ARBA" id="ARBA00012142"/>
    </source>
</evidence>
<proteinExistence type="inferred from homology"/>
<protein>
    <recommendedName>
        <fullName evidence="4 13">Pyruvate kinase</fullName>
        <ecNumber evidence="4 13">2.7.1.40</ecNumber>
    </recommendedName>
</protein>
<feature type="domain" description="Pyruvate kinase barrel" evidence="15">
    <location>
        <begin position="6"/>
        <end position="326"/>
    </location>
</feature>
<evidence type="ECO:0000259" key="15">
    <source>
        <dbReference type="Pfam" id="PF00224"/>
    </source>
</evidence>
<dbReference type="InterPro" id="IPR015806">
    <property type="entry name" value="Pyrv_Knase_insert_dom_sf"/>
</dbReference>
<keyword evidence="6" id="KW-0479">Metal-binding</keyword>
<keyword evidence="7" id="KW-0547">Nucleotide-binding</keyword>
<evidence type="ECO:0000256" key="6">
    <source>
        <dbReference type="ARBA" id="ARBA00022723"/>
    </source>
</evidence>
<dbReference type="Pfam" id="PF00224">
    <property type="entry name" value="PK"/>
    <property type="match status" value="1"/>
</dbReference>
<evidence type="ECO:0000256" key="3">
    <source>
        <dbReference type="ARBA" id="ARBA00008663"/>
    </source>
</evidence>
<dbReference type="PRINTS" id="PR01050">
    <property type="entry name" value="PYRUVTKNASE"/>
</dbReference>
<comment type="similarity">
    <text evidence="3 14">Belongs to the pyruvate kinase family.</text>
</comment>
<dbReference type="NCBIfam" id="NF004978">
    <property type="entry name" value="PRK06354.1"/>
    <property type="match status" value="1"/>
</dbReference>
<evidence type="ECO:0000256" key="13">
    <source>
        <dbReference type="NCBIfam" id="TIGR01064"/>
    </source>
</evidence>
<dbReference type="Proteomes" id="UP000051861">
    <property type="component" value="Unassembled WGS sequence"/>
</dbReference>
<comment type="cofactor">
    <cofactor evidence="1">
        <name>K(+)</name>
        <dbReference type="ChEBI" id="CHEBI:29103"/>
    </cofactor>
</comment>
<dbReference type="InterPro" id="IPR015813">
    <property type="entry name" value="Pyrv/PenolPyrv_kinase-like_dom"/>
</dbReference>
<evidence type="ECO:0000256" key="14">
    <source>
        <dbReference type="RuleBase" id="RU000504"/>
    </source>
</evidence>
<keyword evidence="11 14" id="KW-0324">Glycolysis</keyword>
<dbReference type="InterPro" id="IPR036918">
    <property type="entry name" value="Pyrv_Knase_C_sf"/>
</dbReference>
<gene>
    <name evidence="17" type="ORF">AMJ44_05505</name>
</gene>
<keyword evidence="12 17" id="KW-0670">Pyruvate</keyword>
<evidence type="ECO:0000259" key="16">
    <source>
        <dbReference type="Pfam" id="PF02887"/>
    </source>
</evidence>
<dbReference type="InterPro" id="IPR015795">
    <property type="entry name" value="Pyrv_Knase_C"/>
</dbReference>
<dbReference type="FunFam" id="2.40.33.10:FF:000001">
    <property type="entry name" value="Pyruvate kinase"/>
    <property type="match status" value="1"/>
</dbReference>
<dbReference type="PROSITE" id="PS00110">
    <property type="entry name" value="PYRUVATE_KINASE"/>
    <property type="match status" value="1"/>
</dbReference>
<dbReference type="GO" id="GO:0030955">
    <property type="term" value="F:potassium ion binding"/>
    <property type="evidence" value="ECO:0007669"/>
    <property type="project" value="UniProtKB-UniRule"/>
</dbReference>
<comment type="pathway">
    <text evidence="2 14">Carbohydrate degradation; glycolysis; pyruvate from D-glyceraldehyde 3-phosphate: step 5/5.</text>
</comment>
<evidence type="ECO:0000256" key="8">
    <source>
        <dbReference type="ARBA" id="ARBA00022777"/>
    </source>
</evidence>
<evidence type="ECO:0000256" key="5">
    <source>
        <dbReference type="ARBA" id="ARBA00022679"/>
    </source>
</evidence>
<dbReference type="InterPro" id="IPR018209">
    <property type="entry name" value="Pyrv_Knase_AS"/>
</dbReference>
<dbReference type="InterPro" id="IPR001697">
    <property type="entry name" value="Pyr_Knase"/>
</dbReference>
<dbReference type="UniPathway" id="UPA00109">
    <property type="reaction ID" value="UER00188"/>
</dbReference>
<dbReference type="EC" id="2.7.1.40" evidence="4 13"/>
<evidence type="ECO:0000313" key="17">
    <source>
        <dbReference type="EMBL" id="KPJ68793.1"/>
    </source>
</evidence>
<dbReference type="EMBL" id="LIZX01000040">
    <property type="protein sequence ID" value="KPJ68793.1"/>
    <property type="molecule type" value="Genomic_DNA"/>
</dbReference>
<evidence type="ECO:0000256" key="12">
    <source>
        <dbReference type="ARBA" id="ARBA00023317"/>
    </source>
</evidence>
<comment type="catalytic activity">
    <reaction evidence="14">
        <text>pyruvate + ATP = phosphoenolpyruvate + ADP + H(+)</text>
        <dbReference type="Rhea" id="RHEA:18157"/>
        <dbReference type="ChEBI" id="CHEBI:15361"/>
        <dbReference type="ChEBI" id="CHEBI:15378"/>
        <dbReference type="ChEBI" id="CHEBI:30616"/>
        <dbReference type="ChEBI" id="CHEBI:58702"/>
        <dbReference type="ChEBI" id="CHEBI:456216"/>
        <dbReference type="EC" id="2.7.1.40"/>
    </reaction>
</comment>
<dbReference type="InterPro" id="IPR040442">
    <property type="entry name" value="Pyrv_kinase-like_dom_sf"/>
</dbReference>
<dbReference type="NCBIfam" id="TIGR01064">
    <property type="entry name" value="pyruv_kin"/>
    <property type="match status" value="1"/>
</dbReference>
<organism evidence="17 18">
    <name type="scientific">candidate division WOR-1 bacterium DG_54_3</name>
    <dbReference type="NCBI Taxonomy" id="1703775"/>
    <lineage>
        <taxon>Bacteria</taxon>
        <taxon>Bacillati</taxon>
        <taxon>Saganbacteria</taxon>
    </lineage>
</organism>
<dbReference type="PATRIC" id="fig|1703775.3.peg.1976"/>
<keyword evidence="8 14" id="KW-0418">Kinase</keyword>
<dbReference type="SUPFAM" id="SSF51621">
    <property type="entry name" value="Phosphoenolpyruvate/pyruvate domain"/>
    <property type="match status" value="1"/>
</dbReference>
<keyword evidence="9" id="KW-0067">ATP-binding</keyword>
<accession>A0A0S7Y3G7</accession>
<dbReference type="Pfam" id="PF02887">
    <property type="entry name" value="PK_C"/>
    <property type="match status" value="1"/>
</dbReference>
<dbReference type="SUPFAM" id="SSF52935">
    <property type="entry name" value="PK C-terminal domain-like"/>
    <property type="match status" value="1"/>
</dbReference>
<dbReference type="InterPro" id="IPR015793">
    <property type="entry name" value="Pyrv_Knase_brl"/>
</dbReference>
<dbReference type="Gene3D" id="2.40.33.10">
    <property type="entry name" value="PK beta-barrel domain-like"/>
    <property type="match status" value="1"/>
</dbReference>
<keyword evidence="5 14" id="KW-0808">Transferase</keyword>
<dbReference type="AlphaFoldDB" id="A0A0S7Y3G7"/>
<dbReference type="InterPro" id="IPR011037">
    <property type="entry name" value="Pyrv_Knase-like_insert_dom_sf"/>
</dbReference>
<comment type="caution">
    <text evidence="17">The sequence shown here is derived from an EMBL/GenBank/DDBJ whole genome shotgun (WGS) entry which is preliminary data.</text>
</comment>
<keyword evidence="10 14" id="KW-0460">Magnesium</keyword>
<dbReference type="GO" id="GO:0004743">
    <property type="term" value="F:pyruvate kinase activity"/>
    <property type="evidence" value="ECO:0007669"/>
    <property type="project" value="UniProtKB-UniRule"/>
</dbReference>
<evidence type="ECO:0000256" key="11">
    <source>
        <dbReference type="ARBA" id="ARBA00023152"/>
    </source>
</evidence>
<feature type="domain" description="Pyruvate kinase C-terminal" evidence="16">
    <location>
        <begin position="368"/>
        <end position="476"/>
    </location>
</feature>
<sequence>MKLPDHKTKIVCTIGPASRSVAVLKKLIRRGMNVARLNFSHGTFEEHRRDIQQIRSLAAQLGRAILILIDLPGPKIRVGKLQHEPMVLRGGKEVILTTKHVVDTVTRIPVNYPRLPRDVSKGSLIYLNDGFIQLRVLSVSKNEVRCKVLIGGQLLSHKGLSLPGAKMDTPAITKVDFDCVEYGLRSGVTSFSISFIEKADDILKIKKFAQKHGASVHVVAKIERAEALSNIDEIIGIADGIMVARGDLGVHIPIEGIPAVQKKIIRKANCAGVPVITATQMLESMTQNVRPTRAEVTDVANAILDGTDAVMLSEETAIGRYPVNAVDMMVKIARSIEDQRRDLASISDLEGYIKRSINDRNTNIEDVLSLSVVESLRALNARFVLTPTRSGRTARHIARFKPDCWNLAFCRDEKVRDFLALSYGVYPIFMKHKVGNWFDTMERFIKYHRLARKGDTMILTQGISGKIAGTNSLRVIRMH</sequence>